<feature type="domain" description="Reverse transcriptase zinc-binding" evidence="1">
    <location>
        <begin position="4"/>
        <end position="88"/>
    </location>
</feature>
<evidence type="ECO:0000313" key="2">
    <source>
        <dbReference type="EMBL" id="KAK1429821.1"/>
    </source>
</evidence>
<dbReference type="InterPro" id="IPR026960">
    <property type="entry name" value="RVT-Znf"/>
</dbReference>
<dbReference type="Pfam" id="PF13966">
    <property type="entry name" value="zf-RVT"/>
    <property type="match status" value="1"/>
</dbReference>
<name>A0AAD8KZ46_TARER</name>
<evidence type="ECO:0000313" key="3">
    <source>
        <dbReference type="Proteomes" id="UP001229421"/>
    </source>
</evidence>
<protein>
    <recommendedName>
        <fullName evidence="1">Reverse transcriptase zinc-binding domain-containing protein</fullName>
    </recommendedName>
</protein>
<proteinExistence type="predicted"/>
<reference evidence="2" key="1">
    <citation type="journal article" date="2023" name="bioRxiv">
        <title>Improved chromosome-level genome assembly for marigold (Tagetes erecta).</title>
        <authorList>
            <person name="Jiang F."/>
            <person name="Yuan L."/>
            <person name="Wang S."/>
            <person name="Wang H."/>
            <person name="Xu D."/>
            <person name="Wang A."/>
            <person name="Fan W."/>
        </authorList>
    </citation>
    <scope>NUCLEOTIDE SEQUENCE</scope>
    <source>
        <strain evidence="2">WSJ</strain>
        <tissue evidence="2">Leaf</tissue>
    </source>
</reference>
<dbReference type="AlphaFoldDB" id="A0AAD8KZ46"/>
<dbReference type="EMBL" id="JAUHHV010000003">
    <property type="protein sequence ID" value="KAK1429821.1"/>
    <property type="molecule type" value="Genomic_DNA"/>
</dbReference>
<organism evidence="2 3">
    <name type="scientific">Tagetes erecta</name>
    <name type="common">African marigold</name>
    <dbReference type="NCBI Taxonomy" id="13708"/>
    <lineage>
        <taxon>Eukaryota</taxon>
        <taxon>Viridiplantae</taxon>
        <taxon>Streptophyta</taxon>
        <taxon>Embryophyta</taxon>
        <taxon>Tracheophyta</taxon>
        <taxon>Spermatophyta</taxon>
        <taxon>Magnoliopsida</taxon>
        <taxon>eudicotyledons</taxon>
        <taxon>Gunneridae</taxon>
        <taxon>Pentapetalae</taxon>
        <taxon>asterids</taxon>
        <taxon>campanulids</taxon>
        <taxon>Asterales</taxon>
        <taxon>Asteraceae</taxon>
        <taxon>Asteroideae</taxon>
        <taxon>Heliantheae alliance</taxon>
        <taxon>Tageteae</taxon>
        <taxon>Tagetes</taxon>
    </lineage>
</organism>
<gene>
    <name evidence="2" type="ORF">QVD17_12074</name>
</gene>
<accession>A0AAD8KZ46</accession>
<sequence length="147" mass="17229">MDAFSVSCAWESTRASHPSVYWCKYVWNKWVHPKAGFFWRLMHKAISTDERMKSLGFRFLSCCLCCSSPHSKSISNLFVQGELAASLWSFFASHLNISISQAQSLEQRLESWWTDTLCSQYSFLRNSIALFILWEVWKDRNSLFMTM</sequence>
<evidence type="ECO:0000259" key="1">
    <source>
        <dbReference type="Pfam" id="PF13966"/>
    </source>
</evidence>
<keyword evidence="3" id="KW-1185">Reference proteome</keyword>
<dbReference type="Proteomes" id="UP001229421">
    <property type="component" value="Unassembled WGS sequence"/>
</dbReference>
<comment type="caution">
    <text evidence="2">The sequence shown here is derived from an EMBL/GenBank/DDBJ whole genome shotgun (WGS) entry which is preliminary data.</text>
</comment>